<keyword evidence="1" id="KW-0472">Membrane</keyword>
<dbReference type="PANTHER" id="PTHR48473:SF1">
    <property type="entry name" value="TIR DOMAIN-CONTAINING PROTEIN"/>
    <property type="match status" value="1"/>
</dbReference>
<dbReference type="PANTHER" id="PTHR48473">
    <property type="entry name" value="TIR DOMAIN-CONTAINING PROTEIN"/>
    <property type="match status" value="1"/>
</dbReference>
<gene>
    <name evidence="2" type="ORF">L1049_011985</name>
</gene>
<accession>A0AAP0X3J7</accession>
<proteinExistence type="predicted"/>
<protein>
    <submittedName>
        <fullName evidence="2">Uncharacterized protein</fullName>
    </submittedName>
</protein>
<feature type="transmembrane region" description="Helical" evidence="1">
    <location>
        <begin position="75"/>
        <end position="95"/>
    </location>
</feature>
<organism evidence="2 3">
    <name type="scientific">Liquidambar formosana</name>
    <name type="common">Formosan gum</name>
    <dbReference type="NCBI Taxonomy" id="63359"/>
    <lineage>
        <taxon>Eukaryota</taxon>
        <taxon>Viridiplantae</taxon>
        <taxon>Streptophyta</taxon>
        <taxon>Embryophyta</taxon>
        <taxon>Tracheophyta</taxon>
        <taxon>Spermatophyta</taxon>
        <taxon>Magnoliopsida</taxon>
        <taxon>eudicotyledons</taxon>
        <taxon>Gunneridae</taxon>
        <taxon>Pentapetalae</taxon>
        <taxon>Saxifragales</taxon>
        <taxon>Altingiaceae</taxon>
        <taxon>Liquidambar</taxon>
    </lineage>
</organism>
<evidence type="ECO:0000313" key="2">
    <source>
        <dbReference type="EMBL" id="KAK9283735.1"/>
    </source>
</evidence>
<dbReference type="Proteomes" id="UP001415857">
    <property type="component" value="Unassembled WGS sequence"/>
</dbReference>
<feature type="transmembrane region" description="Helical" evidence="1">
    <location>
        <begin position="43"/>
        <end position="63"/>
    </location>
</feature>
<reference evidence="2 3" key="1">
    <citation type="journal article" date="2024" name="Plant J.">
        <title>Genome sequences and population genomics reveal climatic adaptation and genomic divergence between two closely related sweetgum species.</title>
        <authorList>
            <person name="Xu W.Q."/>
            <person name="Ren C.Q."/>
            <person name="Zhang X.Y."/>
            <person name="Comes H.P."/>
            <person name="Liu X.H."/>
            <person name="Li Y.G."/>
            <person name="Kettle C.J."/>
            <person name="Jalonen R."/>
            <person name="Gaisberger H."/>
            <person name="Ma Y.Z."/>
            <person name="Qiu Y.X."/>
        </authorList>
    </citation>
    <scope>NUCLEOTIDE SEQUENCE [LARGE SCALE GENOMIC DNA]</scope>
    <source>
        <strain evidence="2">Hangzhou</strain>
    </source>
</reference>
<keyword evidence="1" id="KW-0812">Transmembrane</keyword>
<evidence type="ECO:0000256" key="1">
    <source>
        <dbReference type="SAM" id="Phobius"/>
    </source>
</evidence>
<dbReference type="AlphaFoldDB" id="A0AAP0X3J7"/>
<name>A0AAP0X3J7_LIQFO</name>
<feature type="transmembrane region" description="Helical" evidence="1">
    <location>
        <begin position="156"/>
        <end position="176"/>
    </location>
</feature>
<evidence type="ECO:0000313" key="3">
    <source>
        <dbReference type="Proteomes" id="UP001415857"/>
    </source>
</evidence>
<keyword evidence="1" id="KW-1133">Transmembrane helix</keyword>
<feature type="transmembrane region" description="Helical" evidence="1">
    <location>
        <begin position="122"/>
        <end position="144"/>
    </location>
</feature>
<dbReference type="EMBL" id="JBBPBK010000006">
    <property type="protein sequence ID" value="KAK9283735.1"/>
    <property type="molecule type" value="Genomic_DNA"/>
</dbReference>
<comment type="caution">
    <text evidence="2">The sequence shown here is derived from an EMBL/GenBank/DDBJ whole genome shotgun (WGS) entry which is preliminary data.</text>
</comment>
<keyword evidence="3" id="KW-1185">Reference proteome</keyword>
<sequence length="204" mass="23193">MKGGEFMAGLAKHIPYVENTQMVEALAVREGLKFGIEMSFKEAFWKWLFVISNLSFEILASAFDQVSSPNKPGYALAGLVMSLVAVAVCVTEFLWKARMEKVTMRRWGPVWCFYYRSPRGRLYGTFAEIFGLSCAILQVLFSAIQYDFFHQHADNPIKISIFPIIFALCVSGSKLINNPNERPLESHSVVDHRETELEEIAVQR</sequence>